<dbReference type="Gene3D" id="6.10.140.1020">
    <property type="match status" value="1"/>
</dbReference>
<evidence type="ECO:0000313" key="12">
    <source>
        <dbReference type="EMBL" id="RNA36611.1"/>
    </source>
</evidence>
<comment type="caution">
    <text evidence="12">The sequence shown here is derived from an EMBL/GenBank/DDBJ whole genome shotgun (WGS) entry which is preliminary data.</text>
</comment>
<keyword evidence="5" id="KW-0805">Transcription regulation</keyword>
<keyword evidence="13" id="KW-1185">Reference proteome</keyword>
<dbReference type="Pfam" id="PF10376">
    <property type="entry name" value="Mei5"/>
    <property type="match status" value="1"/>
</dbReference>
<dbReference type="PANTHER" id="PTHR28643:SF1">
    <property type="entry name" value="SWI5-DEPENDENT RECOMBINATION DNA REPAIR PROTEIN 1 HOMOLOG"/>
    <property type="match status" value="1"/>
</dbReference>
<name>A0A3M7SLD1_BRAPC</name>
<dbReference type="EMBL" id="REGN01001159">
    <property type="protein sequence ID" value="RNA36611.1"/>
    <property type="molecule type" value="Genomic_DNA"/>
</dbReference>
<accession>A0A3M7SLD1</accession>
<keyword evidence="9" id="KW-0539">Nucleus</keyword>
<evidence type="ECO:0000256" key="4">
    <source>
        <dbReference type="ARBA" id="ARBA00022763"/>
    </source>
</evidence>
<dbReference type="AlphaFoldDB" id="A0A3M7SLD1"/>
<proteinExistence type="inferred from homology"/>
<comment type="subcellular location">
    <subcellularLocation>
        <location evidence="1">Nucleus</location>
    </subcellularLocation>
</comment>
<dbReference type="OrthoDB" id="10051617at2759"/>
<dbReference type="InterPro" id="IPR018468">
    <property type="entry name" value="SFR1/Mei5"/>
</dbReference>
<evidence type="ECO:0000256" key="11">
    <source>
        <dbReference type="SAM" id="Coils"/>
    </source>
</evidence>
<evidence type="ECO:0000256" key="9">
    <source>
        <dbReference type="ARBA" id="ARBA00023242"/>
    </source>
</evidence>
<sequence>MLEDQFRDIYYLAQLIKGPGLTRKSSVLEPNLCKFYNKIYMNRNKMPFLNNNQSELKELEKILEEKKETLRRLNLVKNYKSKSEIQNLDESIKKWTKASQKAIEQLYSYYNTNSTSQTEVLSMSEFLKNLKVDPEVVKYDIENEFFKEI</sequence>
<evidence type="ECO:0000256" key="3">
    <source>
        <dbReference type="ARBA" id="ARBA00014688"/>
    </source>
</evidence>
<keyword evidence="6 11" id="KW-0175">Coiled coil</keyword>
<dbReference type="InterPro" id="IPR042429">
    <property type="entry name" value="SFR1"/>
</dbReference>
<evidence type="ECO:0000256" key="6">
    <source>
        <dbReference type="ARBA" id="ARBA00023054"/>
    </source>
</evidence>
<evidence type="ECO:0000256" key="10">
    <source>
        <dbReference type="ARBA" id="ARBA00033234"/>
    </source>
</evidence>
<dbReference type="GO" id="GO:0000724">
    <property type="term" value="P:double-strand break repair via homologous recombination"/>
    <property type="evidence" value="ECO:0007669"/>
    <property type="project" value="InterPro"/>
</dbReference>
<feature type="coiled-coil region" evidence="11">
    <location>
        <begin position="49"/>
        <end position="105"/>
    </location>
</feature>
<keyword evidence="4" id="KW-0227">DNA damage</keyword>
<evidence type="ECO:0000256" key="5">
    <source>
        <dbReference type="ARBA" id="ARBA00023015"/>
    </source>
</evidence>
<evidence type="ECO:0000256" key="2">
    <source>
        <dbReference type="ARBA" id="ARBA00008729"/>
    </source>
</evidence>
<dbReference type="Proteomes" id="UP000276133">
    <property type="component" value="Unassembled WGS sequence"/>
</dbReference>
<gene>
    <name evidence="12" type="ORF">BpHYR1_045405</name>
</gene>
<reference evidence="12 13" key="1">
    <citation type="journal article" date="2018" name="Sci. Rep.">
        <title>Genomic signatures of local adaptation to the degree of environmental predictability in rotifers.</title>
        <authorList>
            <person name="Franch-Gras L."/>
            <person name="Hahn C."/>
            <person name="Garcia-Roger E.M."/>
            <person name="Carmona M.J."/>
            <person name="Serra M."/>
            <person name="Gomez A."/>
        </authorList>
    </citation>
    <scope>NUCLEOTIDE SEQUENCE [LARGE SCALE GENOMIC DNA]</scope>
    <source>
        <strain evidence="12">HYR1</strain>
    </source>
</reference>
<keyword evidence="7" id="KW-0804">Transcription</keyword>
<evidence type="ECO:0000256" key="1">
    <source>
        <dbReference type="ARBA" id="ARBA00004123"/>
    </source>
</evidence>
<evidence type="ECO:0000256" key="7">
    <source>
        <dbReference type="ARBA" id="ARBA00023163"/>
    </source>
</evidence>
<evidence type="ECO:0000313" key="13">
    <source>
        <dbReference type="Proteomes" id="UP000276133"/>
    </source>
</evidence>
<comment type="similarity">
    <text evidence="2">Belongs to the SFR1/MEI5 family.</text>
</comment>
<dbReference type="GO" id="GO:0003713">
    <property type="term" value="F:transcription coactivator activity"/>
    <property type="evidence" value="ECO:0007669"/>
    <property type="project" value="InterPro"/>
</dbReference>
<dbReference type="PANTHER" id="PTHR28643">
    <property type="entry name" value="SWI5-DEPENDENT RECOMBINATION DNA REPAIR PROTEIN 1 HOMOLOG"/>
    <property type="match status" value="1"/>
</dbReference>
<protein>
    <recommendedName>
        <fullName evidence="3">Swi5-dependent recombination DNA repair protein 1 homolog</fullName>
    </recommendedName>
    <alternativeName>
        <fullName evidence="10">Meiosis protein 5 homolog</fullName>
    </alternativeName>
</protein>
<evidence type="ECO:0000256" key="8">
    <source>
        <dbReference type="ARBA" id="ARBA00023204"/>
    </source>
</evidence>
<dbReference type="GO" id="GO:0032798">
    <property type="term" value="C:Swi5-Sfr1 complex"/>
    <property type="evidence" value="ECO:0007669"/>
    <property type="project" value="InterPro"/>
</dbReference>
<organism evidence="12 13">
    <name type="scientific">Brachionus plicatilis</name>
    <name type="common">Marine rotifer</name>
    <name type="synonym">Brachionus muelleri</name>
    <dbReference type="NCBI Taxonomy" id="10195"/>
    <lineage>
        <taxon>Eukaryota</taxon>
        <taxon>Metazoa</taxon>
        <taxon>Spiralia</taxon>
        <taxon>Gnathifera</taxon>
        <taxon>Rotifera</taxon>
        <taxon>Eurotatoria</taxon>
        <taxon>Monogononta</taxon>
        <taxon>Pseudotrocha</taxon>
        <taxon>Ploima</taxon>
        <taxon>Brachionidae</taxon>
        <taxon>Brachionus</taxon>
    </lineage>
</organism>
<keyword evidence="8" id="KW-0234">DNA repair</keyword>